<name>A0A2N9P7E1_9FLAO</name>
<dbReference type="AlphaFoldDB" id="A0A2N9P7E1"/>
<dbReference type="EMBL" id="OLKH01000050">
    <property type="protein sequence ID" value="SPE76251.1"/>
    <property type="molecule type" value="Genomic_DNA"/>
</dbReference>
<reference evidence="3 4" key="1">
    <citation type="submission" date="2018-02" db="EMBL/GenBank/DDBJ databases">
        <authorList>
            <person name="Cohen D.B."/>
            <person name="Kent A.D."/>
        </authorList>
    </citation>
    <scope>NUCLEOTIDE SEQUENCE [LARGE SCALE GENOMIC DNA]</scope>
    <source>
        <strain evidence="3">CIP109753</strain>
    </source>
</reference>
<dbReference type="GO" id="GO:0003677">
    <property type="term" value="F:DNA binding"/>
    <property type="evidence" value="ECO:0007669"/>
    <property type="project" value="InterPro"/>
</dbReference>
<dbReference type="RefSeq" id="WP_105195289.1">
    <property type="nucleotide sequence ID" value="NZ_OLKH01000050.1"/>
</dbReference>
<dbReference type="GO" id="GO:0004519">
    <property type="term" value="F:endonuclease activity"/>
    <property type="evidence" value="ECO:0007669"/>
    <property type="project" value="InterPro"/>
</dbReference>
<evidence type="ECO:0000259" key="2">
    <source>
        <dbReference type="Pfam" id="PF06114"/>
    </source>
</evidence>
<organism evidence="3 4">
    <name type="scientific">Flavobacterium columnare</name>
    <dbReference type="NCBI Taxonomy" id="996"/>
    <lineage>
        <taxon>Bacteria</taxon>
        <taxon>Pseudomonadati</taxon>
        <taxon>Bacteroidota</taxon>
        <taxon>Flavobacteriia</taxon>
        <taxon>Flavobacteriales</taxon>
        <taxon>Flavobacteriaceae</taxon>
        <taxon>Flavobacterium</taxon>
    </lineage>
</organism>
<dbReference type="PANTHER" id="PTHR43236:SF1">
    <property type="entry name" value="BLL7220 PROTEIN"/>
    <property type="match status" value="1"/>
</dbReference>
<protein>
    <recommendedName>
        <fullName evidence="5">ImmA/IrrE family metallo-endopeptidase</fullName>
    </recommendedName>
</protein>
<dbReference type="Proteomes" id="UP000238180">
    <property type="component" value="Unassembled WGS sequence"/>
</dbReference>
<dbReference type="GO" id="GO:0009307">
    <property type="term" value="P:DNA restriction-modification system"/>
    <property type="evidence" value="ECO:0007669"/>
    <property type="project" value="InterPro"/>
</dbReference>
<feature type="domain" description="IrrE N-terminal-like" evidence="2">
    <location>
        <begin position="253"/>
        <end position="380"/>
    </location>
</feature>
<dbReference type="InterPro" id="IPR007560">
    <property type="entry name" value="Restrct_endonuc_IV_Mrr"/>
</dbReference>
<evidence type="ECO:0008006" key="5">
    <source>
        <dbReference type="Google" id="ProtNLM"/>
    </source>
</evidence>
<evidence type="ECO:0000313" key="4">
    <source>
        <dbReference type="Proteomes" id="UP000238180"/>
    </source>
</evidence>
<sequence>MNTTKIGDDFENKVFSIINDLLKNDDFTVPNKKSRIHQKKGYYSENRKADIITDISIETFLTNANEYSLLHIFECKCLNKNVAIDDIEEFDSKLTQIGKHNTKGIIVSSKGFAKTTINYAQSVKIGLLKIKKDNELDWVNYRKPKHLLNFENDDTEPFLAFIENKTCNNLADFLLELKVIDFYNHKNNNFLNVKYLSAKYIDLVIDTISENDIRTDLAIDTEKLIEFVKKKYQTEIKVDDISPIIGKIEFDPLIITINSTLEEHRFRFTLCHEIGHLILHKNLFKGKIYREDDFTFSIGENITDENTRRVEIQANMFAGQILMPNKSFTLEAIKFFIRNKISKNYIYLDQQKVNQNLAFDLMSELSLKFNVSKEAVKLRLIELNLLKDVTNVQYIKLFEKLKP</sequence>
<dbReference type="Pfam" id="PF06114">
    <property type="entry name" value="Peptidase_M78"/>
    <property type="match status" value="1"/>
</dbReference>
<evidence type="ECO:0000259" key="1">
    <source>
        <dbReference type="Pfam" id="PF04471"/>
    </source>
</evidence>
<dbReference type="InterPro" id="IPR010359">
    <property type="entry name" value="IrrE_HExxH"/>
</dbReference>
<dbReference type="PANTHER" id="PTHR43236">
    <property type="entry name" value="ANTITOXIN HIGA1"/>
    <property type="match status" value="1"/>
</dbReference>
<proteinExistence type="predicted"/>
<dbReference type="Pfam" id="PF04471">
    <property type="entry name" value="Mrr_cat"/>
    <property type="match status" value="1"/>
</dbReference>
<dbReference type="InterPro" id="IPR052345">
    <property type="entry name" value="Rad_response_metalloprotease"/>
</dbReference>
<accession>A0A2N9P7E1</accession>
<dbReference type="Gene3D" id="1.10.10.2910">
    <property type="match status" value="1"/>
</dbReference>
<feature type="domain" description="Restriction endonuclease type IV Mrr" evidence="1">
    <location>
        <begin position="38"/>
        <end position="129"/>
    </location>
</feature>
<gene>
    <name evidence="3" type="ORF">FLACOL_00229</name>
</gene>
<evidence type="ECO:0000313" key="3">
    <source>
        <dbReference type="EMBL" id="SPE76251.1"/>
    </source>
</evidence>